<sequence length="118" mass="13361">MMKDVAFRAKNENLFDEIVMAVVSHSLELWNIQGQIADNLGFRLGKETLFGRATRLRQRLANGKRILLVLNDVWEWLDLQAIGIPFWGENKGCKVVLTSQSLEVCIGMGSQKNIEVKS</sequence>
<proteinExistence type="predicted"/>
<organism evidence="1 2">
    <name type="scientific">Camellia lanceoleosa</name>
    <dbReference type="NCBI Taxonomy" id="1840588"/>
    <lineage>
        <taxon>Eukaryota</taxon>
        <taxon>Viridiplantae</taxon>
        <taxon>Streptophyta</taxon>
        <taxon>Embryophyta</taxon>
        <taxon>Tracheophyta</taxon>
        <taxon>Spermatophyta</taxon>
        <taxon>Magnoliopsida</taxon>
        <taxon>eudicotyledons</taxon>
        <taxon>Gunneridae</taxon>
        <taxon>Pentapetalae</taxon>
        <taxon>asterids</taxon>
        <taxon>Ericales</taxon>
        <taxon>Theaceae</taxon>
        <taxon>Camellia</taxon>
    </lineage>
</organism>
<name>A0ACC0GDY0_9ERIC</name>
<protein>
    <submittedName>
        <fullName evidence="1">Disease resistance protein</fullName>
    </submittedName>
</protein>
<dbReference type="Proteomes" id="UP001060215">
    <property type="component" value="Chromosome 10"/>
</dbReference>
<keyword evidence="2" id="KW-1185">Reference proteome</keyword>
<comment type="caution">
    <text evidence="1">The sequence shown here is derived from an EMBL/GenBank/DDBJ whole genome shotgun (WGS) entry which is preliminary data.</text>
</comment>
<gene>
    <name evidence="1" type="ORF">LOK49_LG10G02696</name>
</gene>
<evidence type="ECO:0000313" key="1">
    <source>
        <dbReference type="EMBL" id="KAI7998823.1"/>
    </source>
</evidence>
<accession>A0ACC0GDY0</accession>
<dbReference type="EMBL" id="CM045767">
    <property type="protein sequence ID" value="KAI7998823.1"/>
    <property type="molecule type" value="Genomic_DNA"/>
</dbReference>
<reference evidence="1 2" key="1">
    <citation type="journal article" date="2022" name="Plant J.">
        <title>Chromosome-level genome of Camellia lanceoleosa provides a valuable resource for understanding genome evolution and self-incompatibility.</title>
        <authorList>
            <person name="Gong W."/>
            <person name="Xiao S."/>
            <person name="Wang L."/>
            <person name="Liao Z."/>
            <person name="Chang Y."/>
            <person name="Mo W."/>
            <person name="Hu G."/>
            <person name="Li W."/>
            <person name="Zhao G."/>
            <person name="Zhu H."/>
            <person name="Hu X."/>
            <person name="Ji K."/>
            <person name="Xiang X."/>
            <person name="Song Q."/>
            <person name="Yuan D."/>
            <person name="Jin S."/>
            <person name="Zhang L."/>
        </authorList>
    </citation>
    <scope>NUCLEOTIDE SEQUENCE [LARGE SCALE GENOMIC DNA]</scope>
    <source>
        <strain evidence="1">SQ_2022a</strain>
    </source>
</reference>
<evidence type="ECO:0000313" key="2">
    <source>
        <dbReference type="Proteomes" id="UP001060215"/>
    </source>
</evidence>